<proteinExistence type="predicted"/>
<name>A0A178IK12_9BACT</name>
<dbReference type="Proteomes" id="UP000078486">
    <property type="component" value="Unassembled WGS sequence"/>
</dbReference>
<accession>A0A178IK12</accession>
<organism evidence="1 2">
    <name type="scientific">Termitidicoccus mucosus</name>
    <dbReference type="NCBI Taxonomy" id="1184151"/>
    <lineage>
        <taxon>Bacteria</taxon>
        <taxon>Pseudomonadati</taxon>
        <taxon>Verrucomicrobiota</taxon>
        <taxon>Opitutia</taxon>
        <taxon>Opitutales</taxon>
        <taxon>Opitutaceae</taxon>
        <taxon>Termitidicoccus</taxon>
    </lineage>
</organism>
<dbReference type="EMBL" id="LRRQ01000075">
    <property type="protein sequence ID" value="OAM90098.1"/>
    <property type="molecule type" value="Genomic_DNA"/>
</dbReference>
<dbReference type="AlphaFoldDB" id="A0A178IK12"/>
<evidence type="ECO:0000313" key="2">
    <source>
        <dbReference type="Proteomes" id="UP000078486"/>
    </source>
</evidence>
<keyword evidence="2" id="KW-1185">Reference proteome</keyword>
<gene>
    <name evidence="1" type="ORF">AW736_09990</name>
</gene>
<protein>
    <submittedName>
        <fullName evidence="1">Uncharacterized protein</fullName>
    </submittedName>
</protein>
<sequence>MCAIPIQDGARRIRLTAAIGPAVAIDLGISVSYETQAGVILVPFKVCIRCIARNKFIKPDASQQFFVLRRGRSRQGE</sequence>
<reference evidence="1 2" key="1">
    <citation type="submission" date="2016-01" db="EMBL/GenBank/DDBJ databases">
        <title>High potential of lignocellulose degradation of a new Verrucomicrobia species.</title>
        <authorList>
            <person name="Wang Y."/>
            <person name="Shi Y."/>
            <person name="Qiu Z."/>
            <person name="Liu S."/>
            <person name="Yang H."/>
        </authorList>
    </citation>
    <scope>NUCLEOTIDE SEQUENCE [LARGE SCALE GENOMIC DNA]</scope>
    <source>
        <strain evidence="1 2">TSB47</strain>
    </source>
</reference>
<evidence type="ECO:0000313" key="1">
    <source>
        <dbReference type="EMBL" id="OAM90098.1"/>
    </source>
</evidence>
<comment type="caution">
    <text evidence="1">The sequence shown here is derived from an EMBL/GenBank/DDBJ whole genome shotgun (WGS) entry which is preliminary data.</text>
</comment>